<evidence type="ECO:0000313" key="2">
    <source>
        <dbReference type="Proteomes" id="UP000199129"/>
    </source>
</evidence>
<proteinExistence type="predicted"/>
<reference evidence="1 2" key="1">
    <citation type="submission" date="2016-10" db="EMBL/GenBank/DDBJ databases">
        <authorList>
            <person name="de Groot N.N."/>
        </authorList>
    </citation>
    <scope>NUCLEOTIDE SEQUENCE [LARGE SCALE GENOMIC DNA]</scope>
    <source>
        <strain evidence="1 2">BS3265</strain>
    </source>
</reference>
<organism evidence="1 2">
    <name type="scientific">Pseudomonas palleroniana</name>
    <dbReference type="NCBI Taxonomy" id="191390"/>
    <lineage>
        <taxon>Bacteria</taxon>
        <taxon>Pseudomonadati</taxon>
        <taxon>Pseudomonadota</taxon>
        <taxon>Gammaproteobacteria</taxon>
        <taxon>Pseudomonadales</taxon>
        <taxon>Pseudomonadaceae</taxon>
        <taxon>Pseudomonas</taxon>
    </lineage>
</organism>
<evidence type="ECO:0000313" key="1">
    <source>
        <dbReference type="EMBL" id="SEE88924.1"/>
    </source>
</evidence>
<sequence length="39" mass="4434">MRLEQPIQRMSTLCSSGAFDDRDVAACMHHFPCIEALPR</sequence>
<gene>
    <name evidence="1" type="ORF">SAMN04490198_3352</name>
</gene>
<dbReference type="Proteomes" id="UP000199129">
    <property type="component" value="Unassembled WGS sequence"/>
</dbReference>
<dbReference type="AlphaFoldDB" id="A0A1H5MI09"/>
<accession>A0A1H5MI09</accession>
<dbReference type="EMBL" id="FNUA01000002">
    <property type="protein sequence ID" value="SEE88924.1"/>
    <property type="molecule type" value="Genomic_DNA"/>
</dbReference>
<name>A0A1H5MI09_9PSED</name>
<protein>
    <submittedName>
        <fullName evidence="1">Uncharacterized protein</fullName>
    </submittedName>
</protein>